<feature type="non-terminal residue" evidence="3">
    <location>
        <position position="1"/>
    </location>
</feature>
<dbReference type="InterPro" id="IPR037284">
    <property type="entry name" value="SUF_FeS_clus_asmbl_SufBD_sf"/>
</dbReference>
<evidence type="ECO:0000259" key="1">
    <source>
        <dbReference type="Pfam" id="PF01458"/>
    </source>
</evidence>
<dbReference type="SUPFAM" id="SSF101960">
    <property type="entry name" value="Stabilizer of iron transporter SufD"/>
    <property type="match status" value="1"/>
</dbReference>
<dbReference type="InterPro" id="IPR055346">
    <property type="entry name" value="Fe-S_cluster_assembly_SufBD"/>
</dbReference>
<dbReference type="GO" id="GO:0016226">
    <property type="term" value="P:iron-sulfur cluster assembly"/>
    <property type="evidence" value="ECO:0007669"/>
    <property type="project" value="InterPro"/>
</dbReference>
<protein>
    <recommendedName>
        <fullName evidence="4">Fe-S cluster assembly protein SufD</fullName>
    </recommendedName>
</protein>
<feature type="domain" description="SUF system FeS cluster assembly SufBD core" evidence="1">
    <location>
        <begin position="131"/>
        <end position="359"/>
    </location>
</feature>
<name>A0A382LPY2_9ZZZZ</name>
<dbReference type="InterPro" id="IPR045595">
    <property type="entry name" value="SufBD_N"/>
</dbReference>
<dbReference type="Pfam" id="PF01458">
    <property type="entry name" value="SUFBD_core"/>
    <property type="match status" value="1"/>
</dbReference>
<sequence length="389" mass="43736">NQTGYPSSRDENWRFSNPSSWLLENARTVSDKENITKEEFAKFIIPDTIPILILNDSVSIPSKLPEGIKIIEMEGAESVHHDSTGSVADYHSSSFTAENMALFQNGIVIHIQDNTVLEKPIQLIHIIKGNADSRIYPRVFVNVGKNSEAEIFQTETEGDDHNHFVNSVTEVIVNENARLKWTLMQDRNMQTGQVSSFNVALKNNAFASYNTFEFGGGFIRRDIHTHLQSQGGDFEINSLFVPTAKQHMDIFSMIHHKSAHCSSRQLVKGVLGGSSSGVFRGLAYVYDKAEKTDAQQTNHNLILSPKAKINSIPQLEIYEDDVKCSHGSTTGQIDEEAIFYLRSRGIGRMEAMELMVKGFANEVVDKVGHENFKIQIQESLIRKMEEMIQ</sequence>
<dbReference type="NCBIfam" id="TIGR01981">
    <property type="entry name" value="sufD"/>
    <property type="match status" value="1"/>
</dbReference>
<dbReference type="AlphaFoldDB" id="A0A382LPY2"/>
<organism evidence="3">
    <name type="scientific">marine metagenome</name>
    <dbReference type="NCBI Taxonomy" id="408172"/>
    <lineage>
        <taxon>unclassified sequences</taxon>
        <taxon>metagenomes</taxon>
        <taxon>ecological metagenomes</taxon>
    </lineage>
</organism>
<accession>A0A382LPY2</accession>
<evidence type="ECO:0000313" key="3">
    <source>
        <dbReference type="EMBL" id="SVC38680.1"/>
    </source>
</evidence>
<dbReference type="EMBL" id="UINC01088452">
    <property type="protein sequence ID" value="SVC38680.1"/>
    <property type="molecule type" value="Genomic_DNA"/>
</dbReference>
<dbReference type="InterPro" id="IPR011542">
    <property type="entry name" value="SUF_FeS_clus_asmbl_SufD"/>
</dbReference>
<dbReference type="PANTHER" id="PTHR43575">
    <property type="entry name" value="PROTEIN ABCI7, CHLOROPLASTIC"/>
    <property type="match status" value="1"/>
</dbReference>
<reference evidence="3" key="1">
    <citation type="submission" date="2018-05" db="EMBL/GenBank/DDBJ databases">
        <authorList>
            <person name="Lanie J.A."/>
            <person name="Ng W.-L."/>
            <person name="Kazmierczak K.M."/>
            <person name="Andrzejewski T.M."/>
            <person name="Davidsen T.M."/>
            <person name="Wayne K.J."/>
            <person name="Tettelin H."/>
            <person name="Glass J.I."/>
            <person name="Rusch D."/>
            <person name="Podicherti R."/>
            <person name="Tsui H.-C.T."/>
            <person name="Winkler M.E."/>
        </authorList>
    </citation>
    <scope>NUCLEOTIDE SEQUENCE</scope>
</reference>
<feature type="domain" description="SUF system FeS cluster assembly SufBD N-terminal" evidence="2">
    <location>
        <begin position="2"/>
        <end position="123"/>
    </location>
</feature>
<dbReference type="PANTHER" id="PTHR43575:SF1">
    <property type="entry name" value="PROTEIN ABCI7, CHLOROPLASTIC"/>
    <property type="match status" value="1"/>
</dbReference>
<evidence type="ECO:0000259" key="2">
    <source>
        <dbReference type="Pfam" id="PF19295"/>
    </source>
</evidence>
<dbReference type="InterPro" id="IPR000825">
    <property type="entry name" value="SUF_FeS_clus_asmbl_SufBD_core"/>
</dbReference>
<evidence type="ECO:0008006" key="4">
    <source>
        <dbReference type="Google" id="ProtNLM"/>
    </source>
</evidence>
<dbReference type="Pfam" id="PF19295">
    <property type="entry name" value="SufBD_N"/>
    <property type="match status" value="1"/>
</dbReference>
<proteinExistence type="predicted"/>
<gene>
    <name evidence="3" type="ORF">METZ01_LOCUS291534</name>
</gene>